<organism evidence="33 34">
    <name type="scientific">Xyrichtys novacula</name>
    <name type="common">Pearly razorfish</name>
    <name type="synonym">Hemipteronotus novacula</name>
    <dbReference type="NCBI Taxonomy" id="13765"/>
    <lineage>
        <taxon>Eukaryota</taxon>
        <taxon>Metazoa</taxon>
        <taxon>Chordata</taxon>
        <taxon>Craniata</taxon>
        <taxon>Vertebrata</taxon>
        <taxon>Euteleostomi</taxon>
        <taxon>Actinopterygii</taxon>
        <taxon>Neopterygii</taxon>
        <taxon>Teleostei</taxon>
        <taxon>Neoteleostei</taxon>
        <taxon>Acanthomorphata</taxon>
        <taxon>Eupercaria</taxon>
        <taxon>Labriformes</taxon>
        <taxon>Labridae</taxon>
        <taxon>Xyrichtys</taxon>
    </lineage>
</organism>
<evidence type="ECO:0000256" key="19">
    <source>
        <dbReference type="ARBA" id="ARBA00022949"/>
    </source>
</evidence>
<dbReference type="GO" id="GO:0030027">
    <property type="term" value="C:lamellipodium"/>
    <property type="evidence" value="ECO:0007669"/>
    <property type="project" value="UniProtKB-SubCell"/>
</dbReference>
<feature type="domain" description="SH3" evidence="31">
    <location>
        <begin position="471"/>
        <end position="529"/>
    </location>
</feature>
<dbReference type="GO" id="GO:0051015">
    <property type="term" value="F:actin filament binding"/>
    <property type="evidence" value="ECO:0007669"/>
    <property type="project" value="TreeGrafter"/>
</dbReference>
<evidence type="ECO:0000259" key="31">
    <source>
        <dbReference type="PROSITE" id="PS50002"/>
    </source>
</evidence>
<evidence type="ECO:0000259" key="32">
    <source>
        <dbReference type="PROSITE" id="PS51263"/>
    </source>
</evidence>
<keyword evidence="16" id="KW-1003">Cell membrane</keyword>
<dbReference type="AlphaFoldDB" id="A0AAV1GB63"/>
<dbReference type="PRINTS" id="PR00452">
    <property type="entry name" value="SH3DOMAIN"/>
</dbReference>
<dbReference type="GO" id="GO:0014069">
    <property type="term" value="C:postsynaptic density"/>
    <property type="evidence" value="ECO:0007669"/>
    <property type="project" value="UniProtKB-SubCell"/>
</dbReference>
<evidence type="ECO:0000313" key="34">
    <source>
        <dbReference type="Proteomes" id="UP001178508"/>
    </source>
</evidence>
<dbReference type="PROSITE" id="PS50002">
    <property type="entry name" value="SH3"/>
    <property type="match status" value="1"/>
</dbReference>
<dbReference type="FunFam" id="2.30.30.40:FF:000046">
    <property type="entry name" value="Drebrin-like protein isoform B"/>
    <property type="match status" value="1"/>
</dbReference>
<dbReference type="GO" id="GO:0000139">
    <property type="term" value="C:Golgi membrane"/>
    <property type="evidence" value="ECO:0007669"/>
    <property type="project" value="UniProtKB-SubCell"/>
</dbReference>
<dbReference type="Proteomes" id="UP001178508">
    <property type="component" value="Chromosome 13"/>
</dbReference>
<evidence type="ECO:0000256" key="7">
    <source>
        <dbReference type="ARBA" id="ARBA00004413"/>
    </source>
</evidence>
<dbReference type="SMART" id="SM00102">
    <property type="entry name" value="ADF"/>
    <property type="match status" value="1"/>
</dbReference>
<dbReference type="Gene3D" id="3.40.20.10">
    <property type="entry name" value="Severin"/>
    <property type="match status" value="1"/>
</dbReference>
<dbReference type="GO" id="GO:0030833">
    <property type="term" value="P:regulation of actin filament polymerization"/>
    <property type="evidence" value="ECO:0007669"/>
    <property type="project" value="TreeGrafter"/>
</dbReference>
<dbReference type="CDD" id="cd11281">
    <property type="entry name" value="ADF_drebrin_like"/>
    <property type="match status" value="1"/>
</dbReference>
<evidence type="ECO:0000256" key="15">
    <source>
        <dbReference type="ARBA" id="ARBA00022448"/>
    </source>
</evidence>
<keyword evidence="27" id="KW-0968">Cytoplasmic vesicle</keyword>
<comment type="similarity">
    <text evidence="13">Belongs to the ABP1 family.</text>
</comment>
<dbReference type="GO" id="GO:0002102">
    <property type="term" value="C:podosome"/>
    <property type="evidence" value="ECO:0007669"/>
    <property type="project" value="UniProtKB-SubCell"/>
</dbReference>
<keyword evidence="34" id="KW-1185">Reference proteome</keyword>
<evidence type="ECO:0000256" key="1">
    <source>
        <dbReference type="ARBA" id="ARBA00004145"/>
    </source>
</evidence>
<dbReference type="PANTHER" id="PTHR10829">
    <property type="entry name" value="CORTACTIN AND DREBRIN"/>
    <property type="match status" value="1"/>
</dbReference>
<dbReference type="GO" id="GO:0045211">
    <property type="term" value="C:postsynaptic membrane"/>
    <property type="evidence" value="ECO:0007669"/>
    <property type="project" value="TreeGrafter"/>
</dbReference>
<evidence type="ECO:0000313" key="33">
    <source>
        <dbReference type="EMBL" id="CAJ1069924.1"/>
    </source>
</evidence>
<feature type="domain" description="ADF-H" evidence="32">
    <location>
        <begin position="2"/>
        <end position="133"/>
    </location>
</feature>
<protein>
    <submittedName>
        <fullName evidence="33">Drebrin-like protein B</fullName>
    </submittedName>
</protein>
<evidence type="ECO:0000256" key="2">
    <source>
        <dbReference type="ARBA" id="ARBA00004188"/>
    </source>
</evidence>
<feature type="compositionally biased region" description="Basic and acidic residues" evidence="30">
    <location>
        <begin position="182"/>
        <end position="241"/>
    </location>
</feature>
<dbReference type="GO" id="GO:0005769">
    <property type="term" value="C:early endosome"/>
    <property type="evidence" value="ECO:0007669"/>
    <property type="project" value="UniProtKB-SubCell"/>
</dbReference>
<dbReference type="GO" id="GO:0061003">
    <property type="term" value="P:positive regulation of dendritic spine morphogenesis"/>
    <property type="evidence" value="ECO:0007669"/>
    <property type="project" value="TreeGrafter"/>
</dbReference>
<evidence type="ECO:0000256" key="17">
    <source>
        <dbReference type="ARBA" id="ARBA00022490"/>
    </source>
</evidence>
<dbReference type="Gene3D" id="2.30.30.40">
    <property type="entry name" value="SH3 Domains"/>
    <property type="match status" value="1"/>
</dbReference>
<dbReference type="Pfam" id="PF00241">
    <property type="entry name" value="Cofilin_ADF"/>
    <property type="match status" value="1"/>
</dbReference>
<evidence type="ECO:0000256" key="4">
    <source>
        <dbReference type="ARBA" id="ARBA00004255"/>
    </source>
</evidence>
<feature type="compositionally biased region" description="Basic and acidic residues" evidence="30">
    <location>
        <begin position="289"/>
        <end position="302"/>
    </location>
</feature>
<dbReference type="SMART" id="SM00326">
    <property type="entry name" value="SH3"/>
    <property type="match status" value="1"/>
</dbReference>
<dbReference type="GO" id="GO:0048812">
    <property type="term" value="P:neuron projection morphogenesis"/>
    <property type="evidence" value="ECO:0007669"/>
    <property type="project" value="TreeGrafter"/>
</dbReference>
<evidence type="ECO:0000256" key="30">
    <source>
        <dbReference type="SAM" id="MobiDB-lite"/>
    </source>
</evidence>
<dbReference type="GO" id="GO:0030427">
    <property type="term" value="C:site of polarized growth"/>
    <property type="evidence" value="ECO:0007669"/>
    <property type="project" value="TreeGrafter"/>
</dbReference>
<evidence type="ECO:0000256" key="12">
    <source>
        <dbReference type="ARBA" id="ARBA00004544"/>
    </source>
</evidence>
<feature type="region of interest" description="Disordered" evidence="30">
    <location>
        <begin position="279"/>
        <end position="357"/>
    </location>
</feature>
<evidence type="ECO:0000256" key="9">
    <source>
        <dbReference type="ARBA" id="ARBA00004484"/>
    </source>
</evidence>
<keyword evidence="25" id="KW-0206">Cytoskeleton</keyword>
<evidence type="ECO:0000256" key="10">
    <source>
        <dbReference type="ARBA" id="ARBA00004510"/>
    </source>
</evidence>
<keyword evidence="17" id="KW-0963">Cytoplasm</keyword>
<dbReference type="InterPro" id="IPR036028">
    <property type="entry name" value="SH3-like_dom_sf"/>
</dbReference>
<keyword evidence="19" id="KW-0965">Cell junction</keyword>
<evidence type="ECO:0000256" key="27">
    <source>
        <dbReference type="ARBA" id="ARBA00023329"/>
    </source>
</evidence>
<evidence type="ECO:0000256" key="28">
    <source>
        <dbReference type="ARBA" id="ARBA00034105"/>
    </source>
</evidence>
<evidence type="ECO:0000256" key="26">
    <source>
        <dbReference type="ARBA" id="ARBA00023273"/>
    </source>
</evidence>
<evidence type="ECO:0000256" key="24">
    <source>
        <dbReference type="ARBA" id="ARBA00023203"/>
    </source>
</evidence>
<dbReference type="InterPro" id="IPR001452">
    <property type="entry name" value="SH3_domain"/>
</dbReference>
<evidence type="ECO:0000256" key="20">
    <source>
        <dbReference type="ARBA" id="ARBA00023018"/>
    </source>
</evidence>
<keyword evidence="15" id="KW-0813">Transport</keyword>
<dbReference type="Pfam" id="PF14604">
    <property type="entry name" value="SH3_9"/>
    <property type="match status" value="1"/>
</dbReference>
<dbReference type="SUPFAM" id="SSF50044">
    <property type="entry name" value="SH3-domain"/>
    <property type="match status" value="1"/>
</dbReference>
<evidence type="ECO:0000256" key="23">
    <source>
        <dbReference type="ARBA" id="ARBA00023136"/>
    </source>
</evidence>
<dbReference type="PROSITE" id="PS51263">
    <property type="entry name" value="ADF_H"/>
    <property type="match status" value="1"/>
</dbReference>
<feature type="region of interest" description="Disordered" evidence="30">
    <location>
        <begin position="369"/>
        <end position="437"/>
    </location>
</feature>
<evidence type="ECO:0000256" key="18">
    <source>
        <dbReference type="ARBA" id="ARBA00022753"/>
    </source>
</evidence>
<keyword evidence="20" id="KW-0770">Synapse</keyword>
<feature type="compositionally biased region" description="Acidic residues" evidence="30">
    <location>
        <begin position="411"/>
        <end position="427"/>
    </location>
</feature>
<dbReference type="GO" id="GO:0045773">
    <property type="term" value="P:positive regulation of axon extension"/>
    <property type="evidence" value="ECO:0007669"/>
    <property type="project" value="TreeGrafter"/>
</dbReference>
<evidence type="ECO:0000256" key="6">
    <source>
        <dbReference type="ARBA" id="ARBA00004412"/>
    </source>
</evidence>
<name>A0AAV1GB63_XYRNO</name>
<evidence type="ECO:0000256" key="8">
    <source>
        <dbReference type="ARBA" id="ARBA00004466"/>
    </source>
</evidence>
<dbReference type="GO" id="GO:0098974">
    <property type="term" value="P:postsynaptic actin cytoskeleton organization"/>
    <property type="evidence" value="ECO:0007669"/>
    <property type="project" value="TreeGrafter"/>
</dbReference>
<dbReference type="InterPro" id="IPR035717">
    <property type="entry name" value="Drebrin-like_SH3"/>
</dbReference>
<dbReference type="GO" id="GO:0005884">
    <property type="term" value="C:actin filament"/>
    <property type="evidence" value="ECO:0007669"/>
    <property type="project" value="TreeGrafter"/>
</dbReference>
<dbReference type="InterPro" id="IPR029006">
    <property type="entry name" value="ADF-H/Gelsolin-like_dom_sf"/>
</dbReference>
<dbReference type="GO" id="GO:0030425">
    <property type="term" value="C:dendrite"/>
    <property type="evidence" value="ECO:0007669"/>
    <property type="project" value="UniProtKB-SubCell"/>
</dbReference>
<comment type="subcellular location">
    <subcellularLocation>
        <location evidence="7">Cell membrane</location>
        <topology evidence="7">Peripheral membrane protein</topology>
        <orientation evidence="7">Cytoplasmic side</orientation>
    </subcellularLocation>
    <subcellularLocation>
        <location evidence="5">Cell projection</location>
        <location evidence="5">Dendrite</location>
    </subcellularLocation>
    <subcellularLocation>
        <location evidence="10">Cell projection</location>
        <location evidence="10">Lamellipodium</location>
    </subcellularLocation>
    <subcellularLocation>
        <location evidence="2">Cell projection</location>
        <location evidence="2">Podosome</location>
    </subcellularLocation>
    <subcellularLocation>
        <location evidence="8">Cell projection</location>
        <location evidence="8">Ruffle</location>
    </subcellularLocation>
    <subcellularLocation>
        <location evidence="12">Cytoplasm</location>
        <location evidence="12">Cell cortex</location>
    </subcellularLocation>
    <subcellularLocation>
        <location evidence="3">Cytoplasm</location>
        <location evidence="3">Cytoskeleton</location>
    </subcellularLocation>
    <subcellularLocation>
        <location evidence="11">Cytoplasm</location>
        <location evidence="11">Cytosol</location>
    </subcellularLocation>
    <subcellularLocation>
        <location evidence="1">Cytoplasmic vesicle</location>
        <location evidence="1">Clathrin-coated vesicle membrane</location>
        <topology evidence="1">Peripheral membrane protein</topology>
        <orientation evidence="1">Cytoplasmic side</orientation>
    </subcellularLocation>
    <subcellularLocation>
        <location evidence="6">Early endosome</location>
    </subcellularLocation>
    <subcellularLocation>
        <location evidence="4">Golgi apparatus membrane</location>
        <topology evidence="4">Peripheral membrane protein</topology>
        <orientation evidence="4">Cytoplasmic side</orientation>
    </subcellularLocation>
    <subcellularLocation>
        <location evidence="9">Perikaryon</location>
    </subcellularLocation>
    <subcellularLocation>
        <location evidence="28">Postsynaptic density</location>
    </subcellularLocation>
</comment>
<dbReference type="EMBL" id="OY660876">
    <property type="protein sequence ID" value="CAJ1069924.1"/>
    <property type="molecule type" value="Genomic_DNA"/>
</dbReference>
<dbReference type="PANTHER" id="PTHR10829:SF12">
    <property type="entry name" value="DREBRIN-LIKE PROTEIN"/>
    <property type="match status" value="1"/>
</dbReference>
<evidence type="ECO:0000256" key="13">
    <source>
        <dbReference type="ARBA" id="ARBA00011039"/>
    </source>
</evidence>
<dbReference type="GO" id="GO:0005829">
    <property type="term" value="C:cytosol"/>
    <property type="evidence" value="ECO:0007669"/>
    <property type="project" value="UniProtKB-SubCell"/>
</dbReference>
<keyword evidence="22" id="KW-0175">Coiled coil</keyword>
<evidence type="ECO:0000256" key="11">
    <source>
        <dbReference type="ARBA" id="ARBA00004514"/>
    </source>
</evidence>
<feature type="region of interest" description="Disordered" evidence="30">
    <location>
        <begin position="182"/>
        <end position="260"/>
    </location>
</feature>
<keyword evidence="26" id="KW-0966">Cell projection</keyword>
<keyword evidence="18" id="KW-0967">Endosome</keyword>
<dbReference type="GO" id="GO:0043204">
    <property type="term" value="C:perikaryon"/>
    <property type="evidence" value="ECO:0007669"/>
    <property type="project" value="UniProtKB-SubCell"/>
</dbReference>
<dbReference type="GO" id="GO:0030864">
    <property type="term" value="C:cortical actin cytoskeleton"/>
    <property type="evidence" value="ECO:0007669"/>
    <property type="project" value="TreeGrafter"/>
</dbReference>
<dbReference type="GO" id="GO:0001726">
    <property type="term" value="C:ruffle"/>
    <property type="evidence" value="ECO:0007669"/>
    <property type="project" value="UniProtKB-SubCell"/>
</dbReference>
<reference evidence="33" key="1">
    <citation type="submission" date="2023-08" db="EMBL/GenBank/DDBJ databases">
        <authorList>
            <person name="Alioto T."/>
            <person name="Alioto T."/>
            <person name="Gomez Garrido J."/>
        </authorList>
    </citation>
    <scope>NUCLEOTIDE SEQUENCE</scope>
</reference>
<dbReference type="SUPFAM" id="SSF55753">
    <property type="entry name" value="Actin depolymerizing proteins"/>
    <property type="match status" value="1"/>
</dbReference>
<sequence>MAVNLSKNGPALMAAYKEVVDGRSDTNWALFTYEGNSNDIRLAEKGDGGLEEMVEELNSGKVMYAFCRVQDPNSGLPKYVLVNWTGEGVKDSRKGLCANHVSSMANFLKGAHVTINARGEEDVEPETILAKVAKASGANFNFHKQQQGYKEAPGGPVGSVYRKVNAVEEIQQINKDDFWSKTQRDEEVRRREEAQRAEEERQKAEKERMAMEEKQARERERRAKERALQIEENKLYQKQREEEEEREQQRQNQQQENETRVTGICAAASVQKANEAKSLISQRAFNPRDIFKQREQSFEANDRPSPAASRPGKLQSPFFAQQSFYRESPVRPRSPPGPAAVQVLPMSPPSPVAPASPVLSYSPVPAISTTLPETTGSPVLDRKVSPVPDTAGSPVPEITGSPVIPAGVADTQEEWSDEFDDDADEAPSGETPDQVDLYNAPQPVVTEEDLYENLYQDITADEENSLKVREEEEMRARALYDYQAVDDTEITFDPDDIITGIEMVDEGWWRGFGPNGHYGMFPANYVELL</sequence>
<evidence type="ECO:0000256" key="3">
    <source>
        <dbReference type="ARBA" id="ARBA00004245"/>
    </source>
</evidence>
<evidence type="ECO:0000256" key="25">
    <source>
        <dbReference type="ARBA" id="ARBA00023212"/>
    </source>
</evidence>
<evidence type="ECO:0000256" key="5">
    <source>
        <dbReference type="ARBA" id="ARBA00004279"/>
    </source>
</evidence>
<evidence type="ECO:0000256" key="29">
    <source>
        <dbReference type="PROSITE-ProRule" id="PRU00192"/>
    </source>
</evidence>
<dbReference type="InterPro" id="IPR002108">
    <property type="entry name" value="ADF-H"/>
</dbReference>
<proteinExistence type="inferred from homology"/>
<evidence type="ECO:0000256" key="16">
    <source>
        <dbReference type="ARBA" id="ARBA00022475"/>
    </source>
</evidence>
<dbReference type="CDD" id="cd11960">
    <property type="entry name" value="SH3_Abp1_eu"/>
    <property type="match status" value="1"/>
</dbReference>
<keyword evidence="21" id="KW-0333">Golgi apparatus</keyword>
<dbReference type="GO" id="GO:0030665">
    <property type="term" value="C:clathrin-coated vesicle membrane"/>
    <property type="evidence" value="ECO:0007669"/>
    <property type="project" value="UniProtKB-SubCell"/>
</dbReference>
<gene>
    <name evidence="33" type="ORF">XNOV1_A011290</name>
</gene>
<evidence type="ECO:0000256" key="21">
    <source>
        <dbReference type="ARBA" id="ARBA00023034"/>
    </source>
</evidence>
<dbReference type="FunFam" id="3.40.20.10:FF:000011">
    <property type="entry name" value="Drebrin-like protein B"/>
    <property type="match status" value="1"/>
</dbReference>
<keyword evidence="24" id="KW-0009">Actin-binding</keyword>
<keyword evidence="14 29" id="KW-0728">SH3 domain</keyword>
<evidence type="ECO:0000256" key="14">
    <source>
        <dbReference type="ARBA" id="ARBA00022443"/>
    </source>
</evidence>
<accession>A0AAV1GB63</accession>
<evidence type="ECO:0000256" key="22">
    <source>
        <dbReference type="ARBA" id="ARBA00023054"/>
    </source>
</evidence>
<keyword evidence="23" id="KW-0472">Membrane</keyword>